<keyword evidence="3" id="KW-1185">Reference proteome</keyword>
<reference evidence="2 3" key="1">
    <citation type="submission" date="2018-06" db="EMBL/GenBank/DDBJ databases">
        <authorList>
            <consortium name="Pathogen Informatics"/>
            <person name="Doyle S."/>
        </authorList>
    </citation>
    <scope>NUCLEOTIDE SEQUENCE [LARGE SCALE GENOMIC DNA]</scope>
    <source>
        <strain evidence="2 3">NCTC10476</strain>
    </source>
</reference>
<sequence>MVMHWQLQLAVGDSEHGQIDGGHKKKPPQSGRLIEGVDNLPITRHQTGRDTRL</sequence>
<evidence type="ECO:0000313" key="3">
    <source>
        <dbReference type="Proteomes" id="UP000255169"/>
    </source>
</evidence>
<evidence type="ECO:0000256" key="1">
    <source>
        <dbReference type="SAM" id="MobiDB-lite"/>
    </source>
</evidence>
<dbReference type="AlphaFoldDB" id="A0A380QKS2"/>
<evidence type="ECO:0000313" key="2">
    <source>
        <dbReference type="EMBL" id="SUP99212.1"/>
    </source>
</evidence>
<feature type="compositionally biased region" description="Basic and acidic residues" evidence="1">
    <location>
        <begin position="13"/>
        <end position="22"/>
    </location>
</feature>
<feature type="region of interest" description="Disordered" evidence="1">
    <location>
        <begin position="13"/>
        <end position="53"/>
    </location>
</feature>
<gene>
    <name evidence="2" type="ORF">NCTC10476_00437</name>
</gene>
<proteinExistence type="predicted"/>
<dbReference type="EMBL" id="UHJG01000001">
    <property type="protein sequence ID" value="SUP99212.1"/>
    <property type="molecule type" value="Genomic_DNA"/>
</dbReference>
<protein>
    <submittedName>
        <fullName evidence="2">Uncharacterized protein</fullName>
    </submittedName>
</protein>
<accession>A0A380QKS2</accession>
<organism evidence="2 3">
    <name type="scientific">Yersinia ruckeri</name>
    <dbReference type="NCBI Taxonomy" id="29486"/>
    <lineage>
        <taxon>Bacteria</taxon>
        <taxon>Pseudomonadati</taxon>
        <taxon>Pseudomonadota</taxon>
        <taxon>Gammaproteobacteria</taxon>
        <taxon>Enterobacterales</taxon>
        <taxon>Yersiniaceae</taxon>
        <taxon>Yersinia</taxon>
    </lineage>
</organism>
<name>A0A380QKS2_YERRU</name>
<dbReference type="Proteomes" id="UP000255169">
    <property type="component" value="Unassembled WGS sequence"/>
</dbReference>